<evidence type="ECO:0000313" key="3">
    <source>
        <dbReference type="Proteomes" id="UP000887572"/>
    </source>
</evidence>
<feature type="region of interest" description="Disordered" evidence="1">
    <location>
        <begin position="267"/>
        <end position="353"/>
    </location>
</feature>
<dbReference type="WBParaSite" id="Gr19_v10_g8111.t3">
    <property type="protein sequence ID" value="Gr19_v10_g8111.t3"/>
    <property type="gene ID" value="Gr19_v10_g8111"/>
</dbReference>
<feature type="compositionally biased region" description="Low complexity" evidence="1">
    <location>
        <begin position="267"/>
        <end position="291"/>
    </location>
</feature>
<name>A0A914I736_GLORO</name>
<feature type="compositionally biased region" description="Low complexity" evidence="1">
    <location>
        <begin position="334"/>
        <end position="348"/>
    </location>
</feature>
<proteinExistence type="predicted"/>
<dbReference type="PROSITE" id="PS51034">
    <property type="entry name" value="ZP_2"/>
    <property type="match status" value="1"/>
</dbReference>
<evidence type="ECO:0000313" key="4">
    <source>
        <dbReference type="WBParaSite" id="Gr19_v10_g8111.t3"/>
    </source>
</evidence>
<reference evidence="4" key="1">
    <citation type="submission" date="2022-11" db="UniProtKB">
        <authorList>
            <consortium name="WormBaseParasite"/>
        </authorList>
    </citation>
    <scope>IDENTIFICATION</scope>
</reference>
<feature type="region of interest" description="Disordered" evidence="1">
    <location>
        <begin position="556"/>
        <end position="599"/>
    </location>
</feature>
<evidence type="ECO:0000256" key="1">
    <source>
        <dbReference type="SAM" id="MobiDB-lite"/>
    </source>
</evidence>
<protein>
    <submittedName>
        <fullName evidence="4">ZP domain-containing protein</fullName>
    </submittedName>
</protein>
<dbReference type="AlphaFoldDB" id="A0A914I736"/>
<evidence type="ECO:0000259" key="2">
    <source>
        <dbReference type="PROSITE" id="PS51034"/>
    </source>
</evidence>
<dbReference type="Proteomes" id="UP000887572">
    <property type="component" value="Unplaced"/>
</dbReference>
<feature type="region of interest" description="Disordered" evidence="1">
    <location>
        <begin position="473"/>
        <end position="492"/>
    </location>
</feature>
<keyword evidence="3" id="KW-1185">Reference proteome</keyword>
<feature type="compositionally biased region" description="Polar residues" evidence="1">
    <location>
        <begin position="295"/>
        <end position="324"/>
    </location>
</feature>
<organism evidence="3 4">
    <name type="scientific">Globodera rostochiensis</name>
    <name type="common">Golden nematode worm</name>
    <name type="synonym">Heterodera rostochiensis</name>
    <dbReference type="NCBI Taxonomy" id="31243"/>
    <lineage>
        <taxon>Eukaryota</taxon>
        <taxon>Metazoa</taxon>
        <taxon>Ecdysozoa</taxon>
        <taxon>Nematoda</taxon>
        <taxon>Chromadorea</taxon>
        <taxon>Rhabditida</taxon>
        <taxon>Tylenchina</taxon>
        <taxon>Tylenchomorpha</taxon>
        <taxon>Tylenchoidea</taxon>
        <taxon>Heteroderidae</taxon>
        <taxon>Heteroderinae</taxon>
        <taxon>Globodera</taxon>
    </lineage>
</organism>
<feature type="compositionally biased region" description="Basic and acidic residues" evidence="1">
    <location>
        <begin position="556"/>
        <end position="570"/>
    </location>
</feature>
<dbReference type="InterPro" id="IPR001507">
    <property type="entry name" value="ZP_dom"/>
</dbReference>
<feature type="domain" description="ZP" evidence="2">
    <location>
        <begin position="1"/>
        <end position="168"/>
    </location>
</feature>
<feature type="compositionally biased region" description="Basic and acidic residues" evidence="1">
    <location>
        <begin position="479"/>
        <end position="490"/>
    </location>
</feature>
<sequence length="631" mass="69681">MINRTIFVLLAMVGGRAKRAQRSAEGGKSVICAHQIIKPTNSLKVEIGEHFTHRWSCSEEYGPNRYVLFVRNCEQIERNGKRIILTDKFGCPSEGVPAGHFSLNYSDSTRHNANNSSRKILTVFGHSQLFSSPVGSLFRIECILLLVPKVGGANATELPNCSRNSSTAGRENVLSKLLTPTMANQKRFIDMVETSVSSQWIRVGDGHKDRPALSKHFGTFLEKLSSGSKEHREEAPNMALNPFLERAYSIFATSVPTVPSIPPTAITAPPTRSTVPNAEPVTPTAPATVPPMAQFTPSTVSDTEGAIPSSSPKEPATPSFSSSLPLIGIRRDGSSSSPPNLGNLNTPSENKHPKFESHHYVRQQNEQISQETSQNSFYVNVSCPFFHNASTPSPSRHCSWSMLNTALLTWSIFSTLHWLCLLGGKLRSSVIVHRRLTISPKQKMAAAKMNAMRRKMMRTKHCGGFKHRKSLIECPDNGTTDRKSPSERRRAQQKALRTVRQRHLLHRTVIGAMPPLGFDQPESVHQLSLSAATHRRQNQINDRRRRMVSNLGRIQEEEGEGKRGCHRQEKSGAGILDGRSEGRAKSGGGRAVDDGRAENGEQIAVEQITTPSIGNALQMITARHFRSCFLD</sequence>
<accession>A0A914I736</accession>